<evidence type="ECO:0000256" key="4">
    <source>
        <dbReference type="PROSITE-ProRule" id="PRU00134"/>
    </source>
</evidence>
<dbReference type="InterPro" id="IPR002893">
    <property type="entry name" value="Znf_MYND"/>
</dbReference>
<evidence type="ECO:0000313" key="6">
    <source>
        <dbReference type="EMBL" id="KAK1737836.1"/>
    </source>
</evidence>
<evidence type="ECO:0000256" key="2">
    <source>
        <dbReference type="ARBA" id="ARBA00022771"/>
    </source>
</evidence>
<evidence type="ECO:0000256" key="1">
    <source>
        <dbReference type="ARBA" id="ARBA00022723"/>
    </source>
</evidence>
<evidence type="ECO:0000256" key="3">
    <source>
        <dbReference type="ARBA" id="ARBA00022833"/>
    </source>
</evidence>
<accession>A0AAD8Y2X9</accession>
<dbReference type="SUPFAM" id="SSF144232">
    <property type="entry name" value="HIT/MYND zinc finger-like"/>
    <property type="match status" value="1"/>
</dbReference>
<keyword evidence="3" id="KW-0862">Zinc</keyword>
<evidence type="ECO:0000313" key="7">
    <source>
        <dbReference type="Proteomes" id="UP001224775"/>
    </source>
</evidence>
<protein>
    <recommendedName>
        <fullName evidence="5">MYND-type domain-containing protein</fullName>
    </recommendedName>
</protein>
<name>A0AAD8Y2X9_9STRA</name>
<dbReference type="GO" id="GO:0008270">
    <property type="term" value="F:zinc ion binding"/>
    <property type="evidence" value="ECO:0007669"/>
    <property type="project" value="UniProtKB-KW"/>
</dbReference>
<dbReference type="EMBL" id="JATAAI010000023">
    <property type="protein sequence ID" value="KAK1737836.1"/>
    <property type="molecule type" value="Genomic_DNA"/>
</dbReference>
<dbReference type="PROSITE" id="PS50865">
    <property type="entry name" value="ZF_MYND_2"/>
    <property type="match status" value="1"/>
</dbReference>
<dbReference type="Proteomes" id="UP001224775">
    <property type="component" value="Unassembled WGS sequence"/>
</dbReference>
<dbReference type="AlphaFoldDB" id="A0AAD8Y2X9"/>
<feature type="domain" description="MYND-type" evidence="5">
    <location>
        <begin position="17"/>
        <end position="60"/>
    </location>
</feature>
<dbReference type="PROSITE" id="PS01360">
    <property type="entry name" value="ZF_MYND_1"/>
    <property type="match status" value="1"/>
</dbReference>
<gene>
    <name evidence="6" type="ORF">QTG54_011608</name>
</gene>
<evidence type="ECO:0000259" key="5">
    <source>
        <dbReference type="PROSITE" id="PS50865"/>
    </source>
</evidence>
<organism evidence="6 7">
    <name type="scientific">Skeletonema marinoi</name>
    <dbReference type="NCBI Taxonomy" id="267567"/>
    <lineage>
        <taxon>Eukaryota</taxon>
        <taxon>Sar</taxon>
        <taxon>Stramenopiles</taxon>
        <taxon>Ochrophyta</taxon>
        <taxon>Bacillariophyta</taxon>
        <taxon>Coscinodiscophyceae</taxon>
        <taxon>Thalassiosirophycidae</taxon>
        <taxon>Thalassiosirales</taxon>
        <taxon>Skeletonemataceae</taxon>
        <taxon>Skeletonema</taxon>
        <taxon>Skeletonema marinoi-dohrnii complex</taxon>
    </lineage>
</organism>
<dbReference type="Gene3D" id="6.10.140.2220">
    <property type="match status" value="1"/>
</dbReference>
<proteinExistence type="predicted"/>
<keyword evidence="7" id="KW-1185">Reference proteome</keyword>
<sequence length="407" mass="47062">MNPPTPSSSATPSLPRCDWCQKPASNTTILQRCSACQHKKYCSKTCQKYDWKNGGHKDACQTLQAMKRAVNAVTVHRGPNDPFWTSFWDQATLENVTKLYHDEIGLWQVTLDGDNNNLVVTDVASAFCKEGDDSIIVGQGPCPETSEDVLRAIYACMILPEIDHCPRRPNCITLDMKLVNKHYKYLWSELLRVPLDIWPDSNEGQQKMRLCAAFPNRRWGEYAKGEAFYEPQLKLRIEWLDDEKRRDCMENGNGWGNTEEFARDAIDLGYDLEEKQPRWKQEYESWEECLDNLSHQDISEEEKQSMMKHMKEEICDWQHVYNSLEDLCMDMYGAKTIAECAWDYVGIPRLCCEDENAESILKSAGWECQGYKAGRCFVMSEDSVKLGQRLVHVNGCAWEEPKRQTRF</sequence>
<reference evidence="6" key="1">
    <citation type="submission" date="2023-06" db="EMBL/GenBank/DDBJ databases">
        <title>Survivors Of The Sea: Transcriptome response of Skeletonema marinoi to long-term dormancy.</title>
        <authorList>
            <person name="Pinder M.I.M."/>
            <person name="Kourtchenko O."/>
            <person name="Robertson E.K."/>
            <person name="Larsson T."/>
            <person name="Maumus F."/>
            <person name="Osuna-Cruz C.M."/>
            <person name="Vancaester E."/>
            <person name="Stenow R."/>
            <person name="Vandepoele K."/>
            <person name="Ploug H."/>
            <person name="Bruchert V."/>
            <person name="Godhe A."/>
            <person name="Topel M."/>
        </authorList>
    </citation>
    <scope>NUCLEOTIDE SEQUENCE</scope>
    <source>
        <strain evidence="6">R05AC</strain>
    </source>
</reference>
<keyword evidence="2 4" id="KW-0863">Zinc-finger</keyword>
<dbReference type="Pfam" id="PF01753">
    <property type="entry name" value="zf-MYND"/>
    <property type="match status" value="1"/>
</dbReference>
<comment type="caution">
    <text evidence="6">The sequence shown here is derived from an EMBL/GenBank/DDBJ whole genome shotgun (WGS) entry which is preliminary data.</text>
</comment>
<keyword evidence="1" id="KW-0479">Metal-binding</keyword>